<sequence length="475" mass="51980">MLARQAGQNCVRKSRAFLGRPLWDSRSSPLQGKGKDTIIIDDLSCINSRMYHASAKRDVLPLIAAGSLLLIGRWSWKALNRMDEEWEEYQWQLQQYERERMRDSSKVSDMTTLGVDPGSVYLKLSTIDGGKPELIITSQGDRYRFAGIIKGEQIEDCISGARAMEKFYFEDIEELKGGERVVLPIADGFSSLVKHVVAPAVGEAMERLVKPNMRVVLTLPPAIFNQKEDVLLQSMREYYERSTIVPDPVASIWGARIMGLLPDPATKEERAAPSLVVDIGGLSSSVSLVSGDVVEASCYLKDVGGESYVKTIVDLVKNETGDETLNNDAVCLALMDSSARSAVVELVNKTNTVENHLTKETVPNLIEDGVFSTALPSPKSASLLFASAITKVLEDSEKTPSEVKHVLLVGGGSKHLFFERSFREGVDSIFGPGLQISVVPETALRADITALGASSLLPNFYYSRESGLEAAAKES</sequence>
<keyword evidence="2" id="KW-1185">Reference proteome</keyword>
<dbReference type="Gene3D" id="3.90.640.10">
    <property type="entry name" value="Actin, Chain A, domain 4"/>
    <property type="match status" value="1"/>
</dbReference>
<reference evidence="1" key="1">
    <citation type="submission" date="2023-08" db="EMBL/GenBank/DDBJ databases">
        <authorList>
            <person name="Audoor S."/>
            <person name="Bilcke G."/>
        </authorList>
    </citation>
    <scope>NUCLEOTIDE SEQUENCE</scope>
</reference>
<dbReference type="InterPro" id="IPR043129">
    <property type="entry name" value="ATPase_NBD"/>
</dbReference>
<evidence type="ECO:0000313" key="2">
    <source>
        <dbReference type="Proteomes" id="UP001295423"/>
    </source>
</evidence>
<proteinExistence type="predicted"/>
<dbReference type="Gene3D" id="3.30.420.40">
    <property type="match status" value="2"/>
</dbReference>
<dbReference type="EMBL" id="CAKOGP040001775">
    <property type="protein sequence ID" value="CAJ1951008.1"/>
    <property type="molecule type" value="Genomic_DNA"/>
</dbReference>
<gene>
    <name evidence="1" type="ORF">CYCCA115_LOCUS12863</name>
</gene>
<dbReference type="AlphaFoldDB" id="A0AAD2JHG0"/>
<dbReference type="SUPFAM" id="SSF53067">
    <property type="entry name" value="Actin-like ATPase domain"/>
    <property type="match status" value="1"/>
</dbReference>
<organism evidence="1 2">
    <name type="scientific">Cylindrotheca closterium</name>
    <dbReference type="NCBI Taxonomy" id="2856"/>
    <lineage>
        <taxon>Eukaryota</taxon>
        <taxon>Sar</taxon>
        <taxon>Stramenopiles</taxon>
        <taxon>Ochrophyta</taxon>
        <taxon>Bacillariophyta</taxon>
        <taxon>Bacillariophyceae</taxon>
        <taxon>Bacillariophycidae</taxon>
        <taxon>Bacillariales</taxon>
        <taxon>Bacillariaceae</taxon>
        <taxon>Cylindrotheca</taxon>
    </lineage>
</organism>
<comment type="caution">
    <text evidence="1">The sequence shown here is derived from an EMBL/GenBank/DDBJ whole genome shotgun (WGS) entry which is preliminary data.</text>
</comment>
<evidence type="ECO:0000313" key="1">
    <source>
        <dbReference type="EMBL" id="CAJ1951008.1"/>
    </source>
</evidence>
<name>A0AAD2JHG0_9STRA</name>
<accession>A0AAD2JHG0</accession>
<protein>
    <submittedName>
        <fullName evidence="1">Uncharacterized protein</fullName>
    </submittedName>
</protein>
<dbReference type="Proteomes" id="UP001295423">
    <property type="component" value="Unassembled WGS sequence"/>
</dbReference>